<keyword evidence="11" id="KW-0460">Magnesium</keyword>
<name>A0A7S3CNR1_9SPIT</name>
<dbReference type="PANTHER" id="PTHR13872">
    <property type="entry name" value="DOLICHYL-DIPHOSPHOOLIGOSACCHARIDE--PROTEIN GLYCOSYLTRANSFERASE SUBUNIT"/>
    <property type="match status" value="1"/>
</dbReference>
<evidence type="ECO:0000256" key="14">
    <source>
        <dbReference type="ARBA" id="ARBA00023211"/>
    </source>
</evidence>
<evidence type="ECO:0000256" key="11">
    <source>
        <dbReference type="ARBA" id="ARBA00022842"/>
    </source>
</evidence>
<dbReference type="EC" id="2.4.99.18" evidence="6"/>
<evidence type="ECO:0000259" key="18">
    <source>
        <dbReference type="Pfam" id="PF21436"/>
    </source>
</evidence>
<gene>
    <name evidence="19" type="ORF">SRAS04492_LOCUS4837</name>
</gene>
<evidence type="ECO:0000256" key="12">
    <source>
        <dbReference type="ARBA" id="ARBA00022989"/>
    </source>
</evidence>
<keyword evidence="12 16" id="KW-1133">Transmembrane helix</keyword>
<dbReference type="Pfam" id="PF21436">
    <property type="entry name" value="STT3-PglB_core"/>
    <property type="match status" value="1"/>
</dbReference>
<keyword evidence="10" id="KW-0479">Metal-binding</keyword>
<feature type="transmembrane region" description="Helical" evidence="16">
    <location>
        <begin position="367"/>
        <end position="384"/>
    </location>
</feature>
<dbReference type="GO" id="GO:0046872">
    <property type="term" value="F:metal ion binding"/>
    <property type="evidence" value="ECO:0007669"/>
    <property type="project" value="UniProtKB-KW"/>
</dbReference>
<dbReference type="AlphaFoldDB" id="A0A7S3CNR1"/>
<evidence type="ECO:0000256" key="7">
    <source>
        <dbReference type="ARBA" id="ARBA00022676"/>
    </source>
</evidence>
<comment type="cofactor">
    <cofactor evidence="1">
        <name>Mn(2+)</name>
        <dbReference type="ChEBI" id="CHEBI:29035"/>
    </cofactor>
</comment>
<evidence type="ECO:0000256" key="8">
    <source>
        <dbReference type="ARBA" id="ARBA00022679"/>
    </source>
</evidence>
<organism evidence="19">
    <name type="scientific">Strombidium rassoulzadegani</name>
    <dbReference type="NCBI Taxonomy" id="1082188"/>
    <lineage>
        <taxon>Eukaryota</taxon>
        <taxon>Sar</taxon>
        <taxon>Alveolata</taxon>
        <taxon>Ciliophora</taxon>
        <taxon>Intramacronucleata</taxon>
        <taxon>Spirotrichea</taxon>
        <taxon>Oligotrichia</taxon>
        <taxon>Strombidiidae</taxon>
        <taxon>Strombidium</taxon>
    </lineage>
</organism>
<keyword evidence="7" id="KW-0328">Glycosyltransferase</keyword>
<dbReference type="Gene3D" id="3.40.50.12610">
    <property type="match status" value="1"/>
</dbReference>
<accession>A0A7S3CNR1</accession>
<feature type="transmembrane region" description="Helical" evidence="16">
    <location>
        <begin position="178"/>
        <end position="204"/>
    </location>
</feature>
<evidence type="ECO:0000256" key="13">
    <source>
        <dbReference type="ARBA" id="ARBA00023136"/>
    </source>
</evidence>
<dbReference type="InterPro" id="IPR003674">
    <property type="entry name" value="Oligo_trans_STT3"/>
</dbReference>
<evidence type="ECO:0000256" key="10">
    <source>
        <dbReference type="ARBA" id="ARBA00022723"/>
    </source>
</evidence>
<feature type="transmembrane region" description="Helical" evidence="16">
    <location>
        <begin position="122"/>
        <end position="141"/>
    </location>
</feature>
<evidence type="ECO:0000259" key="17">
    <source>
        <dbReference type="Pfam" id="PF02516"/>
    </source>
</evidence>
<keyword evidence="8" id="KW-0808">Transferase</keyword>
<evidence type="ECO:0000256" key="6">
    <source>
        <dbReference type="ARBA" id="ARBA00012605"/>
    </source>
</evidence>
<proteinExistence type="inferred from homology"/>
<comment type="cofactor">
    <cofactor evidence="2">
        <name>Mg(2+)</name>
        <dbReference type="ChEBI" id="CHEBI:18420"/>
    </cofactor>
</comment>
<reference evidence="19" key="1">
    <citation type="submission" date="2021-01" db="EMBL/GenBank/DDBJ databases">
        <authorList>
            <person name="Corre E."/>
            <person name="Pelletier E."/>
            <person name="Niang G."/>
            <person name="Scheremetjew M."/>
            <person name="Finn R."/>
            <person name="Kale V."/>
            <person name="Holt S."/>
            <person name="Cochrane G."/>
            <person name="Meng A."/>
            <person name="Brown T."/>
            <person name="Cohen L."/>
        </authorList>
    </citation>
    <scope>NUCLEOTIDE SEQUENCE</scope>
    <source>
        <strain evidence="19">Ras09</strain>
    </source>
</reference>
<dbReference type="PANTHER" id="PTHR13872:SF1">
    <property type="entry name" value="DOLICHYL-DIPHOSPHOOLIGOSACCHARIDE--PROTEIN GLYCOSYLTRANSFERASE SUBUNIT STT3B"/>
    <property type="match status" value="1"/>
</dbReference>
<feature type="domain" description="STT3/PglB/AglB core" evidence="18">
    <location>
        <begin position="547"/>
        <end position="603"/>
    </location>
</feature>
<feature type="transmembrane region" description="Helical" evidence="16">
    <location>
        <begin position="210"/>
        <end position="233"/>
    </location>
</feature>
<evidence type="ECO:0000256" key="3">
    <source>
        <dbReference type="ARBA" id="ARBA00004127"/>
    </source>
</evidence>
<feature type="transmembrane region" description="Helical" evidence="16">
    <location>
        <begin position="90"/>
        <end position="110"/>
    </location>
</feature>
<evidence type="ECO:0000256" key="5">
    <source>
        <dbReference type="ARBA" id="ARBA00010810"/>
    </source>
</evidence>
<dbReference type="InterPro" id="IPR048307">
    <property type="entry name" value="STT3_N"/>
</dbReference>
<feature type="transmembrane region" description="Helical" evidence="16">
    <location>
        <begin position="245"/>
        <end position="270"/>
    </location>
</feature>
<dbReference type="UniPathway" id="UPA00378"/>
<comment type="catalytic activity">
    <reaction evidence="15">
        <text>a di-trans,poly-cis-dolichyl diphosphooligosaccharide + L-asparaginyl-[protein] = N(4)-(oligosaccharide-(1-&gt;4)-N-acetyl-beta-D-glucosaminyl-(1-&gt;4)-N-acetyl-beta-D-glucosaminyl)-L-asparaginyl-[protein] + a di-trans,poly-cis-dolichyl diphosphate + H(+)</text>
        <dbReference type="Rhea" id="RHEA:22980"/>
        <dbReference type="Rhea" id="RHEA-COMP:12804"/>
        <dbReference type="Rhea" id="RHEA-COMP:12805"/>
        <dbReference type="Rhea" id="RHEA-COMP:19506"/>
        <dbReference type="Rhea" id="RHEA-COMP:19509"/>
        <dbReference type="ChEBI" id="CHEBI:15378"/>
        <dbReference type="ChEBI" id="CHEBI:50347"/>
        <dbReference type="ChEBI" id="CHEBI:57497"/>
        <dbReference type="ChEBI" id="CHEBI:57570"/>
        <dbReference type="ChEBI" id="CHEBI:132529"/>
        <dbReference type="EC" id="2.4.99.18"/>
    </reaction>
</comment>
<evidence type="ECO:0000256" key="2">
    <source>
        <dbReference type="ARBA" id="ARBA00001946"/>
    </source>
</evidence>
<dbReference type="GO" id="GO:0004579">
    <property type="term" value="F:dolichyl-diphosphooligosaccharide-protein glycotransferase activity"/>
    <property type="evidence" value="ECO:0007669"/>
    <property type="project" value="UniProtKB-EC"/>
</dbReference>
<feature type="transmembrane region" description="Helical" evidence="16">
    <location>
        <begin position="276"/>
        <end position="294"/>
    </location>
</feature>
<feature type="domain" description="Oligosaccharyl transferase STT3 N-terminal" evidence="17">
    <location>
        <begin position="24"/>
        <end position="425"/>
    </location>
</feature>
<feature type="transmembrane region" description="Helical" evidence="16">
    <location>
        <begin position="306"/>
        <end position="327"/>
    </location>
</feature>
<dbReference type="Pfam" id="PF02516">
    <property type="entry name" value="STT3"/>
    <property type="match status" value="1"/>
</dbReference>
<keyword evidence="13 16" id="KW-0472">Membrane</keyword>
<evidence type="ECO:0000256" key="15">
    <source>
        <dbReference type="ARBA" id="ARBA00048829"/>
    </source>
</evidence>
<feature type="transmembrane region" description="Helical" evidence="16">
    <location>
        <begin position="476"/>
        <end position="493"/>
    </location>
</feature>
<comment type="similarity">
    <text evidence="5">Belongs to the STT3 family.</text>
</comment>
<comment type="subcellular location">
    <subcellularLocation>
        <location evidence="3">Endomembrane system</location>
        <topology evidence="3">Multi-pass membrane protein</topology>
    </subcellularLocation>
</comment>
<sequence>MQKLEDEGNVLTHGFRAVRRWSPVLKLTILILISALSFAIRVFSVIKFESVIHEYDPWFNFRSTKFMLENGVYEFWNWYDSESWHPLGRVVGGTVFPGIMFTSCFIKWVVDFLAFPIDIRNICVFLAPFFSIFQCFSTYQLTKEATNKPEHGLFAALFIAIVPSIISRGVAGSYDNEAVAIWALVNTFYLWLKAVNTGSILWSILCTLSYFYMVASWGGYSFIINLIPVFVLGTMFINKFNLRIYVAYSIFYTFGSLMAMTITFVNFQVIRSSEHLASHITFLAMNAYVILSYIRQNLAEDQLAAVMRLGQILIIGCFLLLFVFLTMSGTTKFSGRSMTLIDPTYAKNHMPLIASVAEHSPSVWSNYFIHLNTIIFFMPVGLYLTLVHKMTLGKLFLSMYAVFAVYFSCVMVRLMLVLAPVVCIVSGIAVGEIVRKSTKSIRLALIGKKEESQGERRKAHPEIPDFELTSKRKGRLIPVEVALVLILVVVYVLKDYVFHSVFYSAEALSDPQIIQSGGVDANGNRIIIDDYREAYYWLKQNTAKEAKILSWWDYGYQITGMSNRTVIVDNNTWNNTHIATVGKVLASDEEEAYRLAKSLDAKYVLVIFGGYSAMSGDDLSKFLWFVRIAAGVFPDMVEEDYYKDGRYFGVDAAELSERFANTITYKMLYYRFGEILVERGQEPGFDRARRKDIGVKDIHFKRFREAYTSSMWMVRIYEVLEEENRAPTFKAPSRKLFVQEAPDYSEESGLQDSGGYLYELTWHPQL</sequence>
<feature type="transmembrane region" description="Helical" evidence="16">
    <location>
        <begin position="391"/>
        <end position="408"/>
    </location>
</feature>
<keyword evidence="14" id="KW-0464">Manganese</keyword>
<dbReference type="GO" id="GO:0016020">
    <property type="term" value="C:membrane"/>
    <property type="evidence" value="ECO:0007669"/>
    <property type="project" value="InterPro"/>
</dbReference>
<evidence type="ECO:0000313" key="19">
    <source>
        <dbReference type="EMBL" id="CAE0233039.1"/>
    </source>
</evidence>
<comment type="pathway">
    <text evidence="4">Protein modification; protein glycosylation.</text>
</comment>
<keyword evidence="9 16" id="KW-0812">Transmembrane</keyword>
<feature type="transmembrane region" description="Helical" evidence="16">
    <location>
        <begin position="414"/>
        <end position="434"/>
    </location>
</feature>
<evidence type="ECO:0000256" key="1">
    <source>
        <dbReference type="ARBA" id="ARBA00001936"/>
    </source>
</evidence>
<dbReference type="GO" id="GO:0012505">
    <property type="term" value="C:endomembrane system"/>
    <property type="evidence" value="ECO:0007669"/>
    <property type="project" value="UniProtKB-SubCell"/>
</dbReference>
<evidence type="ECO:0000256" key="4">
    <source>
        <dbReference type="ARBA" id="ARBA00004922"/>
    </source>
</evidence>
<evidence type="ECO:0000256" key="9">
    <source>
        <dbReference type="ARBA" id="ARBA00022692"/>
    </source>
</evidence>
<evidence type="ECO:0000256" key="16">
    <source>
        <dbReference type="SAM" id="Phobius"/>
    </source>
</evidence>
<feature type="transmembrane region" description="Helical" evidence="16">
    <location>
        <begin position="24"/>
        <end position="46"/>
    </location>
</feature>
<dbReference type="EMBL" id="HBIA01009285">
    <property type="protein sequence ID" value="CAE0233039.1"/>
    <property type="molecule type" value="Transcribed_RNA"/>
</dbReference>
<feature type="transmembrane region" description="Helical" evidence="16">
    <location>
        <begin position="153"/>
        <end position="171"/>
    </location>
</feature>
<dbReference type="InterPro" id="IPR048999">
    <property type="entry name" value="STT3-PglB_core"/>
</dbReference>
<protein>
    <recommendedName>
        <fullName evidence="6">dolichyl-diphosphooligosaccharide--protein glycotransferase</fullName>
        <ecNumber evidence="6">2.4.99.18</ecNumber>
    </recommendedName>
</protein>